<organism evidence="4 5">
    <name type="scientific">Acinetobacter pollinis</name>
    <dbReference type="NCBI Taxonomy" id="2605270"/>
    <lineage>
        <taxon>Bacteria</taxon>
        <taxon>Pseudomonadati</taxon>
        <taxon>Pseudomonadota</taxon>
        <taxon>Gammaproteobacteria</taxon>
        <taxon>Moraxellales</taxon>
        <taxon>Moraxellaceae</taxon>
        <taxon>Acinetobacter</taxon>
    </lineage>
</organism>
<gene>
    <name evidence="4" type="ORF">I2F25_12310</name>
</gene>
<dbReference type="CDD" id="cd04301">
    <property type="entry name" value="NAT_SF"/>
    <property type="match status" value="1"/>
</dbReference>
<reference evidence="4 5" key="1">
    <citation type="submission" date="2019-08" db="EMBL/GenBank/DDBJ databases">
        <title>Five species of Acinetobacter isolated from floral nectar and animal pollinators.</title>
        <authorList>
            <person name="Hendry T.A."/>
        </authorList>
    </citation>
    <scope>NUCLEOTIDE SEQUENCE [LARGE SCALE GENOMIC DNA]</scope>
    <source>
        <strain evidence="4 5">MD18.27</strain>
    </source>
</reference>
<protein>
    <submittedName>
        <fullName evidence="4">GNAT family N-acetyltransferase</fullName>
    </submittedName>
</protein>
<dbReference type="InterPro" id="IPR000182">
    <property type="entry name" value="GNAT_dom"/>
</dbReference>
<dbReference type="RefSeq" id="WP_325776190.1">
    <property type="nucleotide sequence ID" value="NZ_VTDN01000016.1"/>
</dbReference>
<evidence type="ECO:0000259" key="3">
    <source>
        <dbReference type="PROSITE" id="PS51186"/>
    </source>
</evidence>
<feature type="domain" description="N-acetyltransferase" evidence="3">
    <location>
        <begin position="3"/>
        <end position="163"/>
    </location>
</feature>
<evidence type="ECO:0000256" key="1">
    <source>
        <dbReference type="ARBA" id="ARBA00022679"/>
    </source>
</evidence>
<evidence type="ECO:0000313" key="4">
    <source>
        <dbReference type="EMBL" id="MEB5477815.1"/>
    </source>
</evidence>
<keyword evidence="5" id="KW-1185">Reference proteome</keyword>
<dbReference type="EMBL" id="VTDN01000016">
    <property type="protein sequence ID" value="MEB5477815.1"/>
    <property type="molecule type" value="Genomic_DNA"/>
</dbReference>
<dbReference type="PANTHER" id="PTHR10908:SF0">
    <property type="entry name" value="SEROTONIN N-ACETYLTRANSFERASE"/>
    <property type="match status" value="1"/>
</dbReference>
<keyword evidence="1" id="KW-0808">Transferase</keyword>
<dbReference type="InterPro" id="IPR051635">
    <property type="entry name" value="SNAT-like"/>
</dbReference>
<accession>A0ABU6DVG3</accession>
<proteinExistence type="predicted"/>
<dbReference type="PANTHER" id="PTHR10908">
    <property type="entry name" value="SEROTONIN N-ACETYLTRANSFERASE"/>
    <property type="match status" value="1"/>
</dbReference>
<dbReference type="SUPFAM" id="SSF55729">
    <property type="entry name" value="Acyl-CoA N-acyltransferases (Nat)"/>
    <property type="match status" value="1"/>
</dbReference>
<sequence length="164" mass="19125">MCYKIRQVALDDIQRCYEIEIRAYPLEEAATKEKIKIRAEKYQKGFIVLEDDQQIIGFINSGCADQIVMSDDCFKELIGHNPLGAHLVIMSVVVDPQFQGKGYAGHMMKDFIQRAKILNKESIYLMCKEEYLKFYEKFGFKFTQISASSHGNETWYEMQLILRD</sequence>
<evidence type="ECO:0000313" key="5">
    <source>
        <dbReference type="Proteomes" id="UP001339883"/>
    </source>
</evidence>
<keyword evidence="2" id="KW-0012">Acyltransferase</keyword>
<name>A0ABU6DVG3_9GAMM</name>
<dbReference type="Proteomes" id="UP001339883">
    <property type="component" value="Unassembled WGS sequence"/>
</dbReference>
<dbReference type="PROSITE" id="PS51186">
    <property type="entry name" value="GNAT"/>
    <property type="match status" value="1"/>
</dbReference>
<dbReference type="Gene3D" id="3.40.630.30">
    <property type="match status" value="1"/>
</dbReference>
<dbReference type="InterPro" id="IPR016181">
    <property type="entry name" value="Acyl_CoA_acyltransferase"/>
</dbReference>
<comment type="caution">
    <text evidence="4">The sequence shown here is derived from an EMBL/GenBank/DDBJ whole genome shotgun (WGS) entry which is preliminary data.</text>
</comment>
<evidence type="ECO:0000256" key="2">
    <source>
        <dbReference type="ARBA" id="ARBA00023315"/>
    </source>
</evidence>
<dbReference type="Pfam" id="PF00583">
    <property type="entry name" value="Acetyltransf_1"/>
    <property type="match status" value="1"/>
</dbReference>